<sequence length="163" mass="17447">MEKRFSLTVTLLTLLGIVPFIASALVASYEREVATYLLHRPSDAELVGLVGRTSLIAYAGSILSFMAGARWGGEFGKSGDRINAGVMALAVIPSIIAWVMLIFGMLPGTWVAGAMLVLSGCFLMLLAWDSTARYPAWYMTLRTIATLSALTCLIAVAMQILPG</sequence>
<dbReference type="PANTHER" id="PTHR15887:SF1">
    <property type="entry name" value="TRANSMEMBRANE PROTEIN 69"/>
    <property type="match status" value="1"/>
</dbReference>
<feature type="transmembrane region" description="Helical" evidence="1">
    <location>
        <begin position="140"/>
        <end position="161"/>
    </location>
</feature>
<evidence type="ECO:0000256" key="1">
    <source>
        <dbReference type="SAM" id="Phobius"/>
    </source>
</evidence>
<protein>
    <submittedName>
        <fullName evidence="2">DUF3429 domain-containing protein</fullName>
    </submittedName>
</protein>
<feature type="transmembrane region" description="Helical" evidence="1">
    <location>
        <begin position="110"/>
        <end position="128"/>
    </location>
</feature>
<proteinExistence type="predicted"/>
<comment type="caution">
    <text evidence="2">The sequence shown here is derived from an EMBL/GenBank/DDBJ whole genome shotgun (WGS) entry which is preliminary data.</text>
</comment>
<organism evidence="2 3">
    <name type="scientific">Ponticaulis profundi</name>
    <dbReference type="NCBI Taxonomy" id="2665222"/>
    <lineage>
        <taxon>Bacteria</taxon>
        <taxon>Pseudomonadati</taxon>
        <taxon>Pseudomonadota</taxon>
        <taxon>Alphaproteobacteria</taxon>
        <taxon>Hyphomonadales</taxon>
        <taxon>Hyphomonadaceae</taxon>
        <taxon>Ponticaulis</taxon>
    </lineage>
</organism>
<keyword evidence="1" id="KW-1133">Transmembrane helix</keyword>
<reference evidence="3" key="1">
    <citation type="journal article" date="2019" name="Int. J. Syst. Evol. Microbiol.">
        <title>The Global Catalogue of Microorganisms (GCM) 10K type strain sequencing project: providing services to taxonomists for standard genome sequencing and annotation.</title>
        <authorList>
            <consortium name="The Broad Institute Genomics Platform"/>
            <consortium name="The Broad Institute Genome Sequencing Center for Infectious Disease"/>
            <person name="Wu L."/>
            <person name="Ma J."/>
        </authorList>
    </citation>
    <scope>NUCLEOTIDE SEQUENCE [LARGE SCALE GENOMIC DNA]</scope>
    <source>
        <strain evidence="3">CGMCC-1.15741</strain>
    </source>
</reference>
<accession>A0ABW1S4R7</accession>
<evidence type="ECO:0000313" key="3">
    <source>
        <dbReference type="Proteomes" id="UP001596303"/>
    </source>
</evidence>
<feature type="transmembrane region" description="Helical" evidence="1">
    <location>
        <begin position="84"/>
        <end position="104"/>
    </location>
</feature>
<dbReference type="PANTHER" id="PTHR15887">
    <property type="entry name" value="TRANSMEMBRANE PROTEIN 69"/>
    <property type="match status" value="1"/>
</dbReference>
<name>A0ABW1S4R7_9PROT</name>
<dbReference type="RefSeq" id="WP_377374031.1">
    <property type="nucleotide sequence ID" value="NZ_JBHSSW010000001.1"/>
</dbReference>
<dbReference type="Pfam" id="PF11911">
    <property type="entry name" value="DUF3429"/>
    <property type="match status" value="1"/>
</dbReference>
<keyword evidence="1" id="KW-0812">Transmembrane</keyword>
<feature type="transmembrane region" description="Helical" evidence="1">
    <location>
        <begin position="50"/>
        <end position="72"/>
    </location>
</feature>
<dbReference type="Proteomes" id="UP001596303">
    <property type="component" value="Unassembled WGS sequence"/>
</dbReference>
<dbReference type="InterPro" id="IPR021836">
    <property type="entry name" value="DUF3429"/>
</dbReference>
<gene>
    <name evidence="2" type="ORF">ACFQDM_00485</name>
</gene>
<evidence type="ECO:0000313" key="2">
    <source>
        <dbReference type="EMBL" id="MFC6196529.1"/>
    </source>
</evidence>
<dbReference type="EMBL" id="JBHSSW010000001">
    <property type="protein sequence ID" value="MFC6196529.1"/>
    <property type="molecule type" value="Genomic_DNA"/>
</dbReference>
<keyword evidence="3" id="KW-1185">Reference proteome</keyword>
<keyword evidence="1" id="KW-0472">Membrane</keyword>